<evidence type="ECO:0000313" key="4">
    <source>
        <dbReference type="Proteomes" id="UP000189161"/>
    </source>
</evidence>
<dbReference type="Proteomes" id="UP000189161">
    <property type="component" value="Unassembled WGS sequence"/>
</dbReference>
<name>A0A1V3J3R9_9PAST</name>
<dbReference type="EMBL" id="MLHK01000068">
    <property type="protein sequence ID" value="OOF43697.1"/>
    <property type="molecule type" value="Genomic_DNA"/>
</dbReference>
<proteinExistence type="predicted"/>
<accession>A0A1V3IN76</accession>
<sequence length="66" mass="7754">MGADSSQKLRQNYSQIADVICSLLLLAFSEQWSRWQCQRSKNIVFCDRTFRCESVNLLYNPSLFLM</sequence>
<organism evidence="2 4">
    <name type="scientific">Rodentibacter trehalosifermentans</name>
    <dbReference type="NCBI Taxonomy" id="1908263"/>
    <lineage>
        <taxon>Bacteria</taxon>
        <taxon>Pseudomonadati</taxon>
        <taxon>Pseudomonadota</taxon>
        <taxon>Gammaproteobacteria</taxon>
        <taxon>Pasteurellales</taxon>
        <taxon>Pasteurellaceae</taxon>
        <taxon>Rodentibacter</taxon>
    </lineage>
</organism>
<gene>
    <name evidence="1" type="ORF">BKK51_11095</name>
    <name evidence="2" type="ORF">BKK52_02780</name>
</gene>
<dbReference type="Proteomes" id="UP000188728">
    <property type="component" value="Unassembled WGS sequence"/>
</dbReference>
<comment type="caution">
    <text evidence="2">The sequence shown here is derived from an EMBL/GenBank/DDBJ whole genome shotgun (WGS) entry which is preliminary data.</text>
</comment>
<keyword evidence="4" id="KW-1185">Reference proteome</keyword>
<dbReference type="AlphaFoldDB" id="A0A1V3J3R9"/>
<evidence type="ECO:0000313" key="2">
    <source>
        <dbReference type="EMBL" id="OOF49755.1"/>
    </source>
</evidence>
<accession>A0A1V3J3R9</accession>
<protein>
    <submittedName>
        <fullName evidence="2">Uncharacterized protein</fullName>
    </submittedName>
</protein>
<evidence type="ECO:0000313" key="1">
    <source>
        <dbReference type="EMBL" id="OOF43697.1"/>
    </source>
</evidence>
<evidence type="ECO:0000313" key="3">
    <source>
        <dbReference type="Proteomes" id="UP000188728"/>
    </source>
</evidence>
<dbReference type="EMBL" id="MLHL01000014">
    <property type="protein sequence ID" value="OOF49755.1"/>
    <property type="molecule type" value="Genomic_DNA"/>
</dbReference>
<reference evidence="3 4" key="1">
    <citation type="submission" date="2016-10" db="EMBL/GenBank/DDBJ databases">
        <title>Rodentibacter gen. nov. and new species.</title>
        <authorList>
            <person name="Christensen H."/>
        </authorList>
    </citation>
    <scope>NUCLEOTIDE SEQUENCE [LARGE SCALE GENOMIC DNA]</scope>
    <source>
        <strain evidence="1 3">H1983213011</strain>
        <strain evidence="2 4">H1987082031</strain>
    </source>
</reference>